<dbReference type="eggNOG" id="COG3547">
    <property type="taxonomic scope" value="Bacteria"/>
</dbReference>
<dbReference type="PATRIC" id="fig|176280.10.peg.470"/>
<dbReference type="InterPro" id="IPR047650">
    <property type="entry name" value="Transpos_IS110"/>
</dbReference>
<dbReference type="PANTHER" id="PTHR33055:SF17">
    <property type="entry name" value="THIRD ORF IN TRANSPOSON ISC1491"/>
    <property type="match status" value="1"/>
</dbReference>
<gene>
    <name evidence="1" type="ordered locus">SE_0497</name>
</gene>
<evidence type="ECO:0000313" key="1">
    <source>
        <dbReference type="EMBL" id="AAO04094.1"/>
    </source>
</evidence>
<proteinExistence type="predicted"/>
<evidence type="ECO:0008006" key="3">
    <source>
        <dbReference type="Google" id="ProtNLM"/>
    </source>
</evidence>
<evidence type="ECO:0000313" key="2">
    <source>
        <dbReference type="Proteomes" id="UP000001411"/>
    </source>
</evidence>
<dbReference type="HOGENOM" id="CLU_036902_6_1_9"/>
<dbReference type="OrthoDB" id="9790935at2"/>
<dbReference type="Proteomes" id="UP000001411">
    <property type="component" value="Chromosome"/>
</dbReference>
<accession>A0A0H2VHN4</accession>
<protein>
    <recommendedName>
        <fullName evidence="3">ISSep1-like transposase</fullName>
    </recommendedName>
</protein>
<dbReference type="EMBL" id="AE015929">
    <property type="protein sequence ID" value="AAO04094.1"/>
    <property type="molecule type" value="Genomic_DNA"/>
</dbReference>
<dbReference type="PANTHER" id="PTHR33055">
    <property type="entry name" value="TRANSPOSASE FOR INSERTION SEQUENCE ELEMENT IS1111A"/>
    <property type="match status" value="1"/>
</dbReference>
<name>A0A0H2VHN4_STAES</name>
<dbReference type="AlphaFoldDB" id="A0A0H2VHN4"/>
<sequence>MERFCCVNQINYIQMNPLEAKFKTSTLRSWKTDQADAHKLACLGPTLKQTDNLPIHELIFFELRERVRFHLEIENEQNRLKFQILELFHQTFPGLERLFSSRYSIIALNIAEIFTHPDMVLDIDKEVLITHIFNSTDKGMSMDKATKYALQLRVIAQESYPNVDRHSFLVEKLRLLIQQLKQSIHHLKQLDDAMIQLAQQLDYFENIHSIPGIGKLSTAMIIGEMVILSDLNQINNSMLLLALISNDINQVIHTVEIPSTSVVIKKRENFYFG</sequence>
<dbReference type="KEGG" id="sep:SE_0497"/>
<organism evidence="1 2">
    <name type="scientific">Staphylococcus epidermidis (strain ATCC 12228 / FDA PCI 1200)</name>
    <dbReference type="NCBI Taxonomy" id="176280"/>
    <lineage>
        <taxon>Bacteria</taxon>
        <taxon>Bacillati</taxon>
        <taxon>Bacillota</taxon>
        <taxon>Bacilli</taxon>
        <taxon>Bacillales</taxon>
        <taxon>Staphylococcaceae</taxon>
        <taxon>Staphylococcus</taxon>
    </lineage>
</organism>
<reference evidence="1 2" key="1">
    <citation type="journal article" date="2003" name="Mol. Microbiol.">
        <title>Genome-based analysis of virulence genes in a non-biofilm-forming Staphylococcus epidermidis strain (ATCC 12228).</title>
        <authorList>
            <person name="Zhang Y.Q."/>
            <person name="Ren S.X."/>
            <person name="Li H.L."/>
            <person name="Wang Y.X."/>
            <person name="Fu G."/>
            <person name="Yang J."/>
            <person name="Qin Z.Q."/>
            <person name="Miao Y.G."/>
            <person name="Wang W.Y."/>
            <person name="Chen R.S."/>
            <person name="Shen Y."/>
            <person name="Chen Z."/>
            <person name="Yuan Z.H."/>
            <person name="Zhao G.P."/>
            <person name="Qu D."/>
            <person name="Danchin A."/>
            <person name="Wen Y.M."/>
        </authorList>
    </citation>
    <scope>NUCLEOTIDE SEQUENCE [LARGE SCALE GENOMIC DNA]</scope>
    <source>
        <strain evidence="2">ATCC 12228 / FDA PCI 1200</strain>
    </source>
</reference>